<evidence type="ECO:0000313" key="1">
    <source>
        <dbReference type="EMBL" id="OIT08566.1"/>
    </source>
</evidence>
<reference evidence="1" key="1">
    <citation type="submission" date="2016-11" db="EMBL/GenBank/DDBJ databases">
        <title>The genome of Nicotiana attenuata.</title>
        <authorList>
            <person name="Xu S."/>
            <person name="Brockmoeller T."/>
            <person name="Gaquerel E."/>
            <person name="Navarro A."/>
            <person name="Kuhl H."/>
            <person name="Gase K."/>
            <person name="Ling Z."/>
            <person name="Zhou W."/>
            <person name="Kreitzer C."/>
            <person name="Stanke M."/>
            <person name="Tang H."/>
            <person name="Lyons E."/>
            <person name="Pandey P."/>
            <person name="Pandey S.P."/>
            <person name="Timmermann B."/>
            <person name="Baldwin I.T."/>
        </authorList>
    </citation>
    <scope>NUCLEOTIDE SEQUENCE [LARGE SCALE GENOMIC DNA]</scope>
    <source>
        <strain evidence="1">UT</strain>
    </source>
</reference>
<gene>
    <name evidence="1" type="ORF">A4A49_53097</name>
</gene>
<protein>
    <submittedName>
        <fullName evidence="1">Uncharacterized protein</fullName>
    </submittedName>
</protein>
<organism evidence="1 2">
    <name type="scientific">Nicotiana attenuata</name>
    <name type="common">Coyote tobacco</name>
    <dbReference type="NCBI Taxonomy" id="49451"/>
    <lineage>
        <taxon>Eukaryota</taxon>
        <taxon>Viridiplantae</taxon>
        <taxon>Streptophyta</taxon>
        <taxon>Embryophyta</taxon>
        <taxon>Tracheophyta</taxon>
        <taxon>Spermatophyta</taxon>
        <taxon>Magnoliopsida</taxon>
        <taxon>eudicotyledons</taxon>
        <taxon>Gunneridae</taxon>
        <taxon>Pentapetalae</taxon>
        <taxon>asterids</taxon>
        <taxon>lamiids</taxon>
        <taxon>Solanales</taxon>
        <taxon>Solanaceae</taxon>
        <taxon>Nicotianoideae</taxon>
        <taxon>Nicotianeae</taxon>
        <taxon>Nicotiana</taxon>
    </lineage>
</organism>
<accession>A0A1J6IUT5</accession>
<proteinExistence type="predicted"/>
<dbReference type="Proteomes" id="UP000187609">
    <property type="component" value="Unassembled WGS sequence"/>
</dbReference>
<dbReference type="EMBL" id="MJEQ01037183">
    <property type="protein sequence ID" value="OIT08566.1"/>
    <property type="molecule type" value="Genomic_DNA"/>
</dbReference>
<keyword evidence="2" id="KW-1185">Reference proteome</keyword>
<evidence type="ECO:0000313" key="2">
    <source>
        <dbReference type="Proteomes" id="UP000187609"/>
    </source>
</evidence>
<sequence length="52" mass="5927">MLNGTNFKQWQENLKIVLGVMDFDLALTVDSPPPLTDKNRMCMIMKKANEAD</sequence>
<dbReference type="Gramene" id="OIT08566">
    <property type="protein sequence ID" value="OIT08566"/>
    <property type="gene ID" value="A4A49_53097"/>
</dbReference>
<name>A0A1J6IUT5_NICAT</name>
<dbReference type="AlphaFoldDB" id="A0A1J6IUT5"/>
<comment type="caution">
    <text evidence="1">The sequence shown here is derived from an EMBL/GenBank/DDBJ whole genome shotgun (WGS) entry which is preliminary data.</text>
</comment>